<feature type="transmembrane region" description="Helical" evidence="2">
    <location>
        <begin position="20"/>
        <end position="47"/>
    </location>
</feature>
<proteinExistence type="predicted"/>
<keyword evidence="2" id="KW-0812">Transmembrane</keyword>
<dbReference type="Proteomes" id="UP000792457">
    <property type="component" value="Unassembled WGS sequence"/>
</dbReference>
<dbReference type="AlphaFoldDB" id="A0A8K0NY79"/>
<feature type="compositionally biased region" description="Basic and acidic residues" evidence="1">
    <location>
        <begin position="284"/>
        <end position="308"/>
    </location>
</feature>
<sequence length="354" mass="39942">MKIYRGKFTMFEPYSMETLILIGAGIGILIMTTIILICFVDPCCLCYKWTRKQRNKSGVANGTCGEGVYKDGYEMFTSESLGKQGGAHLSSLSIKRDSCYSSMSDTSEGIMSNIKFWNKSLYSTETDHFQLSNQAPPNDFYGEVTMRFLYHTNENQQVGKIFITVQNWYIKVTAYDDDKYGNPTELGYSDFPLKNALDKNCQEIIYKCCLKQPNRVHVLLLSAMGRILKRKKSSFGHGEKGQLFEETIPFHVQGSQMGSITCLLLLCAKAADVCRESSSSVSGDENHSLKTTREQLDQSDCEEGHNRKGSIKSKEHCIGKVILGATVRVPEGQSQWLSMIQRPRTAVSMWHKLR</sequence>
<evidence type="ECO:0000313" key="3">
    <source>
        <dbReference type="EMBL" id="KAG8226416.1"/>
    </source>
</evidence>
<feature type="region of interest" description="Disordered" evidence="1">
    <location>
        <begin position="278"/>
        <end position="308"/>
    </location>
</feature>
<evidence type="ECO:0000256" key="2">
    <source>
        <dbReference type="SAM" id="Phobius"/>
    </source>
</evidence>
<organism evidence="3 4">
    <name type="scientific">Ladona fulva</name>
    <name type="common">Scarce chaser dragonfly</name>
    <name type="synonym">Libellula fulva</name>
    <dbReference type="NCBI Taxonomy" id="123851"/>
    <lineage>
        <taxon>Eukaryota</taxon>
        <taxon>Metazoa</taxon>
        <taxon>Ecdysozoa</taxon>
        <taxon>Arthropoda</taxon>
        <taxon>Hexapoda</taxon>
        <taxon>Insecta</taxon>
        <taxon>Pterygota</taxon>
        <taxon>Palaeoptera</taxon>
        <taxon>Odonata</taxon>
        <taxon>Epiprocta</taxon>
        <taxon>Anisoptera</taxon>
        <taxon>Libelluloidea</taxon>
        <taxon>Libellulidae</taxon>
        <taxon>Ladona</taxon>
    </lineage>
</organism>
<keyword evidence="4" id="KW-1185">Reference proteome</keyword>
<reference evidence="3" key="1">
    <citation type="submission" date="2013-04" db="EMBL/GenBank/DDBJ databases">
        <authorList>
            <person name="Qu J."/>
            <person name="Murali S.C."/>
            <person name="Bandaranaike D."/>
            <person name="Bellair M."/>
            <person name="Blankenburg K."/>
            <person name="Chao H."/>
            <person name="Dinh H."/>
            <person name="Doddapaneni H."/>
            <person name="Downs B."/>
            <person name="Dugan-Rocha S."/>
            <person name="Elkadiri S."/>
            <person name="Gnanaolivu R.D."/>
            <person name="Hernandez B."/>
            <person name="Javaid M."/>
            <person name="Jayaseelan J.C."/>
            <person name="Lee S."/>
            <person name="Li M."/>
            <person name="Ming W."/>
            <person name="Munidasa M."/>
            <person name="Muniz J."/>
            <person name="Nguyen L."/>
            <person name="Ongeri F."/>
            <person name="Osuji N."/>
            <person name="Pu L.-L."/>
            <person name="Puazo M."/>
            <person name="Qu C."/>
            <person name="Quiroz J."/>
            <person name="Raj R."/>
            <person name="Weissenberger G."/>
            <person name="Xin Y."/>
            <person name="Zou X."/>
            <person name="Han Y."/>
            <person name="Richards S."/>
            <person name="Worley K."/>
            <person name="Muzny D."/>
            <person name="Gibbs R."/>
        </authorList>
    </citation>
    <scope>NUCLEOTIDE SEQUENCE</scope>
    <source>
        <strain evidence="3">Sampled in the wild</strain>
    </source>
</reference>
<dbReference type="EMBL" id="KZ308279">
    <property type="protein sequence ID" value="KAG8226416.1"/>
    <property type="molecule type" value="Genomic_DNA"/>
</dbReference>
<accession>A0A8K0NY79</accession>
<name>A0A8K0NY79_LADFU</name>
<dbReference type="OrthoDB" id="67700at2759"/>
<evidence type="ECO:0000256" key="1">
    <source>
        <dbReference type="SAM" id="MobiDB-lite"/>
    </source>
</evidence>
<keyword evidence="2" id="KW-1133">Transmembrane helix</keyword>
<reference evidence="3" key="2">
    <citation type="submission" date="2017-10" db="EMBL/GenBank/DDBJ databases">
        <title>Ladona fulva Genome sequencing and assembly.</title>
        <authorList>
            <person name="Murali S."/>
            <person name="Richards S."/>
            <person name="Bandaranaike D."/>
            <person name="Bellair M."/>
            <person name="Blankenburg K."/>
            <person name="Chao H."/>
            <person name="Dinh H."/>
            <person name="Doddapaneni H."/>
            <person name="Dugan-Rocha S."/>
            <person name="Elkadiri S."/>
            <person name="Gnanaolivu R."/>
            <person name="Hernandez B."/>
            <person name="Skinner E."/>
            <person name="Javaid M."/>
            <person name="Lee S."/>
            <person name="Li M."/>
            <person name="Ming W."/>
            <person name="Munidasa M."/>
            <person name="Muniz J."/>
            <person name="Nguyen L."/>
            <person name="Hughes D."/>
            <person name="Osuji N."/>
            <person name="Pu L.-L."/>
            <person name="Puazo M."/>
            <person name="Qu C."/>
            <person name="Quiroz J."/>
            <person name="Raj R."/>
            <person name="Weissenberger G."/>
            <person name="Xin Y."/>
            <person name="Zou X."/>
            <person name="Han Y."/>
            <person name="Worley K."/>
            <person name="Muzny D."/>
            <person name="Gibbs R."/>
        </authorList>
    </citation>
    <scope>NUCLEOTIDE SEQUENCE</scope>
    <source>
        <strain evidence="3">Sampled in the wild</strain>
    </source>
</reference>
<comment type="caution">
    <text evidence="3">The sequence shown here is derived from an EMBL/GenBank/DDBJ whole genome shotgun (WGS) entry which is preliminary data.</text>
</comment>
<dbReference type="Gene3D" id="2.60.40.150">
    <property type="entry name" value="C2 domain"/>
    <property type="match status" value="1"/>
</dbReference>
<evidence type="ECO:0000313" key="4">
    <source>
        <dbReference type="Proteomes" id="UP000792457"/>
    </source>
</evidence>
<keyword evidence="2" id="KW-0472">Membrane</keyword>
<gene>
    <name evidence="3" type="ORF">J437_LFUL012512</name>
</gene>
<dbReference type="InterPro" id="IPR035892">
    <property type="entry name" value="C2_domain_sf"/>
</dbReference>
<protein>
    <submittedName>
        <fullName evidence="3">Uncharacterized protein</fullName>
    </submittedName>
</protein>